<evidence type="ECO:0000256" key="4">
    <source>
        <dbReference type="SAM" id="Phobius"/>
    </source>
</evidence>
<keyword evidence="2 3" id="KW-0789">Thiol protease inhibitor</keyword>
<reference evidence="6" key="1">
    <citation type="submission" date="2019-11" db="EMBL/GenBank/DDBJ databases">
        <authorList>
            <person name="Liu Y."/>
            <person name="Hou J."/>
            <person name="Li T.-Q."/>
            <person name="Guan C.-H."/>
            <person name="Wu X."/>
            <person name="Wu H.-Z."/>
            <person name="Ling F."/>
            <person name="Zhang R."/>
            <person name="Shi X.-G."/>
            <person name="Ren J.-P."/>
            <person name="Chen E.-F."/>
            <person name="Sun J.-M."/>
        </authorList>
    </citation>
    <scope>NUCLEOTIDE SEQUENCE</scope>
    <source>
        <strain evidence="6">Adult_tree_wgs_1</strain>
        <tissue evidence="6">Leaves</tissue>
    </source>
</reference>
<name>A0A834FTK7_RHOSS</name>
<proteinExistence type="inferred from homology"/>
<feature type="domain" description="Cystatin" evidence="5">
    <location>
        <begin position="32"/>
        <end position="102"/>
    </location>
</feature>
<evidence type="ECO:0000256" key="3">
    <source>
        <dbReference type="RuleBase" id="RU362130"/>
    </source>
</evidence>
<keyword evidence="7" id="KW-1185">Reference proteome</keyword>
<comment type="similarity">
    <text evidence="3">Belongs to the cystatin family. Phytocystatin subfamily.</text>
</comment>
<sequence length="109" mass="11914">MEIGTVLYQQDVEGIPQLPTTLKGTVEVQLPNADVDTAAKYAVYAYNKEHGTHLEFVSTLAGYAAPFALGTLYAILFKARDGGKTKVYFAAVLTTPVKKFLLLFVHIYG</sequence>
<evidence type="ECO:0000256" key="1">
    <source>
        <dbReference type="ARBA" id="ARBA00022690"/>
    </source>
</evidence>
<keyword evidence="4" id="KW-1133">Transmembrane helix</keyword>
<dbReference type="OrthoDB" id="1569431at2759"/>
<dbReference type="PANTHER" id="PTHR11413">
    <property type="entry name" value="CYSTATIN FAMILY MEMBER"/>
    <property type="match status" value="1"/>
</dbReference>
<accession>A0A834FTK7</accession>
<dbReference type="InterPro" id="IPR046350">
    <property type="entry name" value="Cystatin_sf"/>
</dbReference>
<feature type="transmembrane region" description="Helical" evidence="4">
    <location>
        <begin position="88"/>
        <end position="108"/>
    </location>
</feature>
<evidence type="ECO:0000313" key="7">
    <source>
        <dbReference type="Proteomes" id="UP000626092"/>
    </source>
</evidence>
<evidence type="ECO:0000313" key="6">
    <source>
        <dbReference type="EMBL" id="KAF7112516.1"/>
    </source>
</evidence>
<organism evidence="6 7">
    <name type="scientific">Rhododendron simsii</name>
    <name type="common">Sims's rhododendron</name>
    <dbReference type="NCBI Taxonomy" id="118357"/>
    <lineage>
        <taxon>Eukaryota</taxon>
        <taxon>Viridiplantae</taxon>
        <taxon>Streptophyta</taxon>
        <taxon>Embryophyta</taxon>
        <taxon>Tracheophyta</taxon>
        <taxon>Spermatophyta</taxon>
        <taxon>Magnoliopsida</taxon>
        <taxon>eudicotyledons</taxon>
        <taxon>Gunneridae</taxon>
        <taxon>Pentapetalae</taxon>
        <taxon>asterids</taxon>
        <taxon>Ericales</taxon>
        <taxon>Ericaceae</taxon>
        <taxon>Ericoideae</taxon>
        <taxon>Rhodoreae</taxon>
        <taxon>Rhododendron</taxon>
    </lineage>
</organism>
<dbReference type="Pfam" id="PF16845">
    <property type="entry name" value="SQAPI"/>
    <property type="match status" value="1"/>
</dbReference>
<dbReference type="SUPFAM" id="SSF54403">
    <property type="entry name" value="Cystatin/monellin"/>
    <property type="match status" value="1"/>
</dbReference>
<dbReference type="AlphaFoldDB" id="A0A834FTK7"/>
<gene>
    <name evidence="6" type="ORF">RHSIM_RhsimUnG0221400</name>
</gene>
<evidence type="ECO:0000259" key="5">
    <source>
        <dbReference type="Pfam" id="PF16845"/>
    </source>
</evidence>
<feature type="transmembrane region" description="Helical" evidence="4">
    <location>
        <begin position="56"/>
        <end position="76"/>
    </location>
</feature>
<evidence type="ECO:0000256" key="2">
    <source>
        <dbReference type="ARBA" id="ARBA00022704"/>
    </source>
</evidence>
<dbReference type="PANTHER" id="PTHR11413:SF103">
    <property type="entry name" value="CYSTEINE PROTEINASE INHIBITOR 12"/>
    <property type="match status" value="1"/>
</dbReference>
<dbReference type="GO" id="GO:0004869">
    <property type="term" value="F:cysteine-type endopeptidase inhibitor activity"/>
    <property type="evidence" value="ECO:0007669"/>
    <property type="project" value="UniProtKB-KW"/>
</dbReference>
<comment type="caution">
    <text evidence="6">The sequence shown here is derived from an EMBL/GenBank/DDBJ whole genome shotgun (WGS) entry which is preliminary data.</text>
</comment>
<protein>
    <recommendedName>
        <fullName evidence="3">Cysteine proteinase inhibitor</fullName>
    </recommendedName>
</protein>
<dbReference type="InterPro" id="IPR000010">
    <property type="entry name" value="Cystatin_dom"/>
</dbReference>
<keyword evidence="1 3" id="KW-0646">Protease inhibitor</keyword>
<dbReference type="Proteomes" id="UP000626092">
    <property type="component" value="Unassembled WGS sequence"/>
</dbReference>
<dbReference type="Gene3D" id="3.10.450.10">
    <property type="match status" value="1"/>
</dbReference>
<dbReference type="InterPro" id="IPR027214">
    <property type="entry name" value="Cystatin"/>
</dbReference>
<keyword evidence="4" id="KW-0472">Membrane</keyword>
<dbReference type="EMBL" id="WJXA01000479">
    <property type="protein sequence ID" value="KAF7112516.1"/>
    <property type="molecule type" value="Genomic_DNA"/>
</dbReference>
<keyword evidence="4" id="KW-0812">Transmembrane</keyword>